<dbReference type="GO" id="GO:0046872">
    <property type="term" value="F:metal ion binding"/>
    <property type="evidence" value="ECO:0007669"/>
    <property type="project" value="UniProtKB-KW"/>
</dbReference>
<feature type="compositionally biased region" description="Basic and acidic residues" evidence="6">
    <location>
        <begin position="141"/>
        <end position="154"/>
    </location>
</feature>
<feature type="compositionally biased region" description="Polar residues" evidence="6">
    <location>
        <begin position="655"/>
        <end position="664"/>
    </location>
</feature>
<dbReference type="PANTHER" id="PTHR23123">
    <property type="entry name" value="PHD/F-BOX CONTAINING PROTEIN"/>
    <property type="match status" value="1"/>
</dbReference>
<comment type="subcellular location">
    <subcellularLocation>
        <location evidence="1">Nucleus</location>
    </subcellularLocation>
</comment>
<accession>A0A914UQC1</accession>
<dbReference type="GO" id="GO:0051213">
    <property type="term" value="F:dioxygenase activity"/>
    <property type="evidence" value="ECO:0007669"/>
    <property type="project" value="UniProtKB-KW"/>
</dbReference>
<keyword evidence="4" id="KW-0223">Dioxygenase</keyword>
<keyword evidence="8" id="KW-1185">Reference proteome</keyword>
<feature type="compositionally biased region" description="Low complexity" evidence="6">
    <location>
        <begin position="321"/>
        <end position="351"/>
    </location>
</feature>
<dbReference type="GO" id="GO:0006325">
    <property type="term" value="P:chromatin organization"/>
    <property type="evidence" value="ECO:0007669"/>
    <property type="project" value="UniProtKB-KW"/>
</dbReference>
<evidence type="ECO:0000256" key="6">
    <source>
        <dbReference type="SAM" id="MobiDB-lite"/>
    </source>
</evidence>
<evidence type="ECO:0000259" key="7">
    <source>
        <dbReference type="Pfam" id="PF17811"/>
    </source>
</evidence>
<feature type="compositionally biased region" description="Low complexity" evidence="6">
    <location>
        <begin position="668"/>
        <end position="684"/>
    </location>
</feature>
<name>A0A914UQC1_9BILA</name>
<keyword evidence="5" id="KW-0539">Nucleus</keyword>
<dbReference type="Gene3D" id="6.10.280.250">
    <property type="match status" value="1"/>
</dbReference>
<keyword evidence="2" id="KW-0479">Metal-binding</keyword>
<reference evidence="9" key="1">
    <citation type="submission" date="2022-11" db="UniProtKB">
        <authorList>
            <consortium name="WormBaseParasite"/>
        </authorList>
    </citation>
    <scope>IDENTIFICATION</scope>
</reference>
<proteinExistence type="predicted"/>
<dbReference type="InterPro" id="IPR041070">
    <property type="entry name" value="JHD"/>
</dbReference>
<keyword evidence="3" id="KW-0156">Chromatin regulator</keyword>
<protein>
    <submittedName>
        <fullName evidence="9">Jumonji helical domain-containing protein</fullName>
    </submittedName>
</protein>
<feature type="compositionally biased region" description="Polar residues" evidence="6">
    <location>
        <begin position="282"/>
        <end position="294"/>
    </location>
</feature>
<feature type="domain" description="Jumonji helical" evidence="7">
    <location>
        <begin position="1"/>
        <end position="37"/>
    </location>
</feature>
<feature type="region of interest" description="Disordered" evidence="6">
    <location>
        <begin position="622"/>
        <end position="686"/>
    </location>
</feature>
<sequence length="816" mass="87704">MQLRVYQSESITHVRKRYRYPYFIPMLWYVAERLVRRATGRCYLADIKSTPLLEAEPTIRSSDSRTSSADSQLVDPDYVATDGSLMDTSTDSFVVVDDVAADEKATDAALKLPSHTASLPESSQASLTTSGTAPSCSSPPRLERADTEERKAVGAEEGNPGSRQTAPGDRLPFALNSPAFSSTNESEGEDNRKLPPPPIEPFSPTQNIPVSEREPFTPANKFDDNYLTSLTQFERDGINALMQFLMKLTEKNREVGEGILEPDHILKDLQCTFTRVCELKDNPSTSSTPVNQAQEPIDQENNEKPPIVDVPSKKATPPPSSKKSPAAAPKRARLSGPSGAPSASSAPSAAAKKPKKKKQSDAKEKSTTPPPPSPVVPAKFHGFDPMSELVALGHKPLPTAFRMGPNMATAPSVQRSILHRPKPLDTTGSGEVSSADHGSQISPSSDGRDPSTPTSQSSAFSALPIVHRQKQPQQQQLHDPSWPPTSAPIRPGDPRRQAALHQQQILRAALTAESPMMAGNYAARGILPHATTSFDHARPQFRPPNYYHSPSAITSASHMQHHNPHQQHQQQLAHHGYRPGFLPQPVPPPSLHSVPSPMNAVLFGSMPYQPVAISVDGAGSTSSAYHLEGGQQRSPQLPSPQSRPPQHHGLPPYTPLSQRSQGAPQVSPLLAGTPSPTATTSQPAHFGGGFFAPPSVMSASVSASKRQSLSSAEQFPMGPPKLLIPHLATTQPSAGVEATDRPRKSQLMSPKEEGKLEGQATINALDELTRALKNEPSPPSKQAEAKEDAPEEPTAGGDPLSWADELASLTQVMTEN</sequence>
<evidence type="ECO:0000256" key="4">
    <source>
        <dbReference type="ARBA" id="ARBA00022964"/>
    </source>
</evidence>
<feature type="region of interest" description="Disordered" evidence="6">
    <location>
        <begin position="731"/>
        <end position="816"/>
    </location>
</feature>
<dbReference type="GO" id="GO:0005634">
    <property type="term" value="C:nucleus"/>
    <property type="evidence" value="ECO:0007669"/>
    <property type="project" value="UniProtKB-SubCell"/>
</dbReference>
<dbReference type="InterPro" id="IPR050690">
    <property type="entry name" value="JHDM1_Histone_Demethylase"/>
</dbReference>
<feature type="region of interest" description="Disordered" evidence="6">
    <location>
        <begin position="281"/>
        <end position="381"/>
    </location>
</feature>
<feature type="region of interest" description="Disordered" evidence="6">
    <location>
        <begin position="112"/>
        <end position="223"/>
    </location>
</feature>
<feature type="region of interest" description="Disordered" evidence="6">
    <location>
        <begin position="397"/>
        <end position="500"/>
    </location>
</feature>
<evidence type="ECO:0000256" key="5">
    <source>
        <dbReference type="ARBA" id="ARBA00023242"/>
    </source>
</evidence>
<feature type="compositionally biased region" description="Polar residues" evidence="6">
    <location>
        <begin position="115"/>
        <end position="138"/>
    </location>
</feature>
<feature type="region of interest" description="Disordered" evidence="6">
    <location>
        <begin position="562"/>
        <end position="591"/>
    </location>
</feature>
<evidence type="ECO:0000256" key="2">
    <source>
        <dbReference type="ARBA" id="ARBA00022723"/>
    </source>
</evidence>
<feature type="compositionally biased region" description="Polar residues" evidence="6">
    <location>
        <begin position="426"/>
        <end position="460"/>
    </location>
</feature>
<dbReference type="WBParaSite" id="PSAMB.scaffold1175size34959.g11597.t1">
    <property type="protein sequence ID" value="PSAMB.scaffold1175size34959.g11597.t1"/>
    <property type="gene ID" value="PSAMB.scaffold1175size34959.g11597"/>
</dbReference>
<evidence type="ECO:0000256" key="3">
    <source>
        <dbReference type="ARBA" id="ARBA00022853"/>
    </source>
</evidence>
<keyword evidence="4" id="KW-0560">Oxidoreductase</keyword>
<evidence type="ECO:0000256" key="1">
    <source>
        <dbReference type="ARBA" id="ARBA00004123"/>
    </source>
</evidence>
<evidence type="ECO:0000313" key="9">
    <source>
        <dbReference type="WBParaSite" id="PSAMB.scaffold1175size34959.g11597.t1"/>
    </source>
</evidence>
<evidence type="ECO:0000313" key="8">
    <source>
        <dbReference type="Proteomes" id="UP000887566"/>
    </source>
</evidence>
<dbReference type="Pfam" id="PF17811">
    <property type="entry name" value="JHD"/>
    <property type="match status" value="1"/>
</dbReference>
<dbReference type="AlphaFoldDB" id="A0A914UQC1"/>
<organism evidence="8 9">
    <name type="scientific">Plectus sambesii</name>
    <dbReference type="NCBI Taxonomy" id="2011161"/>
    <lineage>
        <taxon>Eukaryota</taxon>
        <taxon>Metazoa</taxon>
        <taxon>Ecdysozoa</taxon>
        <taxon>Nematoda</taxon>
        <taxon>Chromadorea</taxon>
        <taxon>Plectida</taxon>
        <taxon>Plectina</taxon>
        <taxon>Plectoidea</taxon>
        <taxon>Plectidae</taxon>
        <taxon>Plectus</taxon>
    </lineage>
</organism>
<dbReference type="Proteomes" id="UP000887566">
    <property type="component" value="Unplaced"/>
</dbReference>